<dbReference type="STRING" id="1195236.CTER_5066"/>
<reference evidence="8 9" key="1">
    <citation type="journal article" date="2013" name="Genome Announc.">
        <title>Draft Genome Sequence of the Cellulolytic, Mesophilic, Anaerobic Bacterium Clostridium termitidis Strain CT1112 (DSM 5398).</title>
        <authorList>
            <person name="Lal S."/>
            <person name="Ramachandran U."/>
            <person name="Zhang X."/>
            <person name="Munir R."/>
            <person name="Sparling R."/>
            <person name="Levin D.B."/>
        </authorList>
    </citation>
    <scope>NUCLEOTIDE SEQUENCE [LARGE SCALE GENOMIC DNA]</scope>
    <source>
        <strain evidence="8 9">CT1112</strain>
    </source>
</reference>
<feature type="domain" description="UVR" evidence="6">
    <location>
        <begin position="201"/>
        <end position="236"/>
    </location>
</feature>
<dbReference type="PROSITE" id="PS50151">
    <property type="entry name" value="UVR"/>
    <property type="match status" value="1"/>
</dbReference>
<dbReference type="InterPro" id="IPR001943">
    <property type="entry name" value="UVR_dom"/>
</dbReference>
<dbReference type="eggNOG" id="COG0322">
    <property type="taxonomic scope" value="Bacteria"/>
</dbReference>
<dbReference type="InterPro" id="IPR035901">
    <property type="entry name" value="GIY-YIG_endonuc_sf"/>
</dbReference>
<evidence type="ECO:0000256" key="4">
    <source>
        <dbReference type="ARBA" id="ARBA00022881"/>
    </source>
</evidence>
<dbReference type="PATRIC" id="fig|1195236.3.peg.5261"/>
<dbReference type="AlphaFoldDB" id="S0FF40"/>
<dbReference type="Gene3D" id="3.40.1440.10">
    <property type="entry name" value="GIY-YIG endonuclease"/>
    <property type="match status" value="1"/>
</dbReference>
<dbReference type="Pfam" id="PF01541">
    <property type="entry name" value="GIY-YIG"/>
    <property type="match status" value="1"/>
</dbReference>
<dbReference type="PROSITE" id="PS50164">
    <property type="entry name" value="GIY_YIG"/>
    <property type="match status" value="1"/>
</dbReference>
<proteinExistence type="predicted"/>
<dbReference type="EMBL" id="AORV01000068">
    <property type="protein sequence ID" value="EMS69310.1"/>
    <property type="molecule type" value="Genomic_DNA"/>
</dbReference>
<dbReference type="Proteomes" id="UP000014155">
    <property type="component" value="Unassembled WGS sequence"/>
</dbReference>
<keyword evidence="1" id="KW-0963">Cytoplasm</keyword>
<organism evidence="8 9">
    <name type="scientific">Ruminiclostridium cellobioparum subsp. termitidis CT1112</name>
    <dbReference type="NCBI Taxonomy" id="1195236"/>
    <lineage>
        <taxon>Bacteria</taxon>
        <taxon>Bacillati</taxon>
        <taxon>Bacillota</taxon>
        <taxon>Clostridia</taxon>
        <taxon>Eubacteriales</taxon>
        <taxon>Oscillospiraceae</taxon>
        <taxon>Ruminiclostridium</taxon>
    </lineage>
</organism>
<sequence>MELKEAVKTLPKQPGIYLLKNSQGMVIYVGKAKNLKARVSQYFQNSKSHSQRIAEMIQQIDNFEYITVDTELEAFLLECKTIKELRPPYNKLLKNYLNYKYIKLDISKAYPIPEIVTGKKGDGALYFGPFTSQSSVENAVLFLKDHFGIRKCNGRSVRNTPSGCLNLQLGTCSGPCTGKDVQEQYAQQIGKIVSLLQGKDQEPVRLLKSKMLTAAERLEFEKAAACREQLKGIRHVLYKQKIIKISAYGRNIIAAEKYGDNAVKLFFIKGNRLLQKEVILLADCSTAVLEEKLQKLSAACFRNHRGLESTLSQEEIDEAHIIYTYLKKNSNGIIRANIPASRIETLNYGRISGMIMEHHNSR</sequence>
<evidence type="ECO:0000256" key="3">
    <source>
        <dbReference type="ARBA" id="ARBA00022769"/>
    </source>
</evidence>
<dbReference type="FunFam" id="3.40.1440.10:FF:000001">
    <property type="entry name" value="UvrABC system protein C"/>
    <property type="match status" value="1"/>
</dbReference>
<keyword evidence="5" id="KW-0234">DNA repair</keyword>
<dbReference type="Pfam" id="PF02151">
    <property type="entry name" value="UVR"/>
    <property type="match status" value="1"/>
</dbReference>
<evidence type="ECO:0000259" key="6">
    <source>
        <dbReference type="PROSITE" id="PS50151"/>
    </source>
</evidence>
<dbReference type="InterPro" id="IPR000305">
    <property type="entry name" value="GIY-YIG_endonuc"/>
</dbReference>
<dbReference type="GO" id="GO:0009380">
    <property type="term" value="C:excinuclease repair complex"/>
    <property type="evidence" value="ECO:0007669"/>
    <property type="project" value="TreeGrafter"/>
</dbReference>
<dbReference type="InterPro" id="IPR047296">
    <property type="entry name" value="GIY-YIG_UvrC_Cho"/>
</dbReference>
<name>S0FF40_RUMCE</name>
<dbReference type="SUPFAM" id="SSF46600">
    <property type="entry name" value="C-terminal UvrC-binding domain of UvrB"/>
    <property type="match status" value="1"/>
</dbReference>
<protein>
    <submittedName>
        <fullName evidence="8">GIY-YIG catalytic domain protein</fullName>
    </submittedName>
</protein>
<dbReference type="CDD" id="cd10434">
    <property type="entry name" value="GIY-YIG_UvrC_Cho"/>
    <property type="match status" value="1"/>
</dbReference>
<evidence type="ECO:0000256" key="5">
    <source>
        <dbReference type="ARBA" id="ARBA00023204"/>
    </source>
</evidence>
<comment type="caution">
    <text evidence="8">The sequence shown here is derived from an EMBL/GenBank/DDBJ whole genome shotgun (WGS) entry which is preliminary data.</text>
</comment>
<evidence type="ECO:0000256" key="2">
    <source>
        <dbReference type="ARBA" id="ARBA00022763"/>
    </source>
</evidence>
<dbReference type="SMART" id="SM00465">
    <property type="entry name" value="GIYc"/>
    <property type="match status" value="1"/>
</dbReference>
<gene>
    <name evidence="8" type="ORF">CTER_5066</name>
</gene>
<evidence type="ECO:0000259" key="7">
    <source>
        <dbReference type="PROSITE" id="PS50164"/>
    </source>
</evidence>
<dbReference type="PANTHER" id="PTHR30562:SF1">
    <property type="entry name" value="UVRABC SYSTEM PROTEIN C"/>
    <property type="match status" value="1"/>
</dbReference>
<keyword evidence="9" id="KW-1185">Reference proteome</keyword>
<dbReference type="SUPFAM" id="SSF82771">
    <property type="entry name" value="GIY-YIG endonuclease"/>
    <property type="match status" value="1"/>
</dbReference>
<keyword evidence="2" id="KW-0227">DNA damage</keyword>
<dbReference type="PANTHER" id="PTHR30562">
    <property type="entry name" value="UVRC/OXIDOREDUCTASE"/>
    <property type="match status" value="1"/>
</dbReference>
<evidence type="ECO:0000313" key="9">
    <source>
        <dbReference type="Proteomes" id="UP000014155"/>
    </source>
</evidence>
<accession>S0FF40</accession>
<keyword evidence="3" id="KW-0228">DNA excision</keyword>
<dbReference type="GO" id="GO:0004518">
    <property type="term" value="F:nuclease activity"/>
    <property type="evidence" value="ECO:0007669"/>
    <property type="project" value="UniProtKB-KW"/>
</dbReference>
<evidence type="ECO:0000313" key="8">
    <source>
        <dbReference type="EMBL" id="EMS69310.1"/>
    </source>
</evidence>
<dbReference type="RefSeq" id="WP_004630626.1">
    <property type="nucleotide sequence ID" value="NZ_AORV01000068.1"/>
</dbReference>
<dbReference type="InterPro" id="IPR036876">
    <property type="entry name" value="UVR_dom_sf"/>
</dbReference>
<dbReference type="GO" id="GO:0006289">
    <property type="term" value="P:nucleotide-excision repair"/>
    <property type="evidence" value="ECO:0007669"/>
    <property type="project" value="InterPro"/>
</dbReference>
<dbReference type="Gene3D" id="4.10.860.10">
    <property type="entry name" value="UVR domain"/>
    <property type="match status" value="1"/>
</dbReference>
<dbReference type="InterPro" id="IPR050066">
    <property type="entry name" value="UvrABC_protein_C"/>
</dbReference>
<evidence type="ECO:0000256" key="1">
    <source>
        <dbReference type="ARBA" id="ARBA00022490"/>
    </source>
</evidence>
<feature type="domain" description="GIY-YIG" evidence="7">
    <location>
        <begin position="12"/>
        <end position="91"/>
    </location>
</feature>
<keyword evidence="4" id="KW-0267">Excision nuclease</keyword>